<dbReference type="EMBL" id="CP003844">
    <property type="protein sequence ID" value="AFT74453.1"/>
    <property type="molecule type" value="Genomic_DNA"/>
</dbReference>
<organism evidence="1 2">
    <name type="scientific">Alteromonas macleodii (strain English Channel 673)</name>
    <dbReference type="NCBI Taxonomy" id="1004788"/>
    <lineage>
        <taxon>Bacteria</taxon>
        <taxon>Pseudomonadati</taxon>
        <taxon>Pseudomonadota</taxon>
        <taxon>Gammaproteobacteria</taxon>
        <taxon>Alteromonadales</taxon>
        <taxon>Alteromonadaceae</taxon>
        <taxon>Alteromonas/Salinimonas group</taxon>
        <taxon>Alteromonas</taxon>
    </lineage>
</organism>
<accession>A0AB32ZXX9</accession>
<name>A0AB32ZXX9_ALTME</name>
<dbReference type="Proteomes" id="UP000006296">
    <property type="component" value="Chromosome"/>
</dbReference>
<dbReference type="AlphaFoldDB" id="A0AB32ZXX9"/>
<proteinExistence type="predicted"/>
<gene>
    <name evidence="1" type="ordered locus">AMEC673_08795</name>
</gene>
<sequence>MSAVREFPSVSVNNNNNVIQINTNDSNFSVVPGSVIFIAGDRPRLVTSGDTTNRTLTLAIAYSGNDIVEKSATLIPLGQNSALLDAITSLTQAQNGLAEAYGDGPGTVGEISWTAILNPPPTATQWPTWVQVRGDINEVLPEAATRFPTFPEIGGKVSVEQLPDDIDTDNKRTQALSPRIKREQSLSQRLTDYPTLKKTEVRPTSSPNNKRLIEFDDVRTEVHIAMTDSWFTIPTTIASRSFPIFYRGLILRFNNSQAYSGTIKMRVFPMGTGGDGLPNNPTLANHEWHEYETTVTNLYKIGEFGSKYFEGIIEYIELDSGWHQFDVNQSDVGSLNAKFDVAFGTFRSPFRTFYQKADGYWYSEDMFPNVLDELGPSWAQDASNPRKFTVTDATSGSDALRFFSDSFDDFQFEVVLVAEYLSNTLALTVSNRDPNRMYYAGSGRFITDERIYFKRAGSKVTGAITVESIKMRIPHYG</sequence>
<evidence type="ECO:0000313" key="1">
    <source>
        <dbReference type="EMBL" id="AFT74453.1"/>
    </source>
</evidence>
<evidence type="ECO:0008006" key="3">
    <source>
        <dbReference type="Google" id="ProtNLM"/>
    </source>
</evidence>
<protein>
    <recommendedName>
        <fullName evidence="3">Tail fiber protein</fullName>
    </recommendedName>
</protein>
<reference evidence="2" key="1">
    <citation type="journal article" date="2012" name="Sci. Rep.">
        <title>Genomes of surface isolates of Alteromonas macleodii: the life of a widespread marine opportunistic copiotroph.</title>
        <authorList>
            <person name="Lopez-Perez M."/>
            <person name="Gonzaga A."/>
            <person name="Martin-Cuadrado A.B."/>
            <person name="Onyshchenko O."/>
            <person name="Ghavidel A."/>
            <person name="Ghai R."/>
            <person name="Rodriguez-Valera F."/>
        </authorList>
    </citation>
    <scope>NUCLEOTIDE SEQUENCE [LARGE SCALE GENOMIC DNA]</scope>
    <source>
        <strain evidence="2">English Channel 673</strain>
    </source>
</reference>
<dbReference type="KEGG" id="amg:AMEC673_08795"/>
<evidence type="ECO:0000313" key="2">
    <source>
        <dbReference type="Proteomes" id="UP000006296"/>
    </source>
</evidence>
<dbReference type="RefSeq" id="WP_014976428.1">
    <property type="nucleotide sequence ID" value="NC_018678.1"/>
</dbReference>